<comment type="caution">
    <text evidence="3">The sequence shown here is derived from an EMBL/GenBank/DDBJ whole genome shotgun (WGS) entry which is preliminary data.</text>
</comment>
<dbReference type="InterPro" id="IPR051699">
    <property type="entry name" value="Rpn/YhgA-like_nuclease"/>
</dbReference>
<dbReference type="Pfam" id="PF12784">
    <property type="entry name" value="PDDEXK_2"/>
    <property type="match status" value="1"/>
</dbReference>
<dbReference type="AlphaFoldDB" id="A0A6N7IUP1"/>
<comment type="similarity">
    <text evidence="1">Belongs to the Rpn/YhgA-like nuclease family.</text>
</comment>
<proteinExistence type="inferred from homology"/>
<evidence type="ECO:0000313" key="3">
    <source>
        <dbReference type="EMBL" id="MQL53263.1"/>
    </source>
</evidence>
<dbReference type="OrthoDB" id="1980949at2"/>
<sequence length="347" mass="40534">MPDKRQPHHTHDRGYRELLSSKRAFLELLKTFVHEEWAKDIDEESLVRVEKSYVLQDFSEKEADIVYRLRLRGTEVIFYVLLELQSTVDHLMPFRLLLYMVEIWRDIYNNTLAGERERKGFRLPAIVPAVLYNGRRSWTACRSFREYQAGHERFPGYLLHPFRRRPLQRRGPVPVGQRGVQRVLPGPDRGEIHFLELEKIKKIKRRPVNALEAWMMYLNNLEGEEMEGIAVENPGIRKALTIEQAFWQNKKERRIYELREKALRDEISALAGARAEGRAEGEAKGRQEAICKYLDARFGDDSRGLQERVRQIGRLEALDKIINKIYTAGSLEEAQVIVDDARQVPGA</sequence>
<dbReference type="PANTHER" id="PTHR34611">
    <property type="match status" value="1"/>
</dbReference>
<keyword evidence="4" id="KW-1185">Reference proteome</keyword>
<dbReference type="Pfam" id="PF04754">
    <property type="entry name" value="Transposase_31"/>
    <property type="match status" value="1"/>
</dbReference>
<dbReference type="GO" id="GO:1990238">
    <property type="term" value="F:double-stranded DNA endonuclease activity"/>
    <property type="evidence" value="ECO:0007669"/>
    <property type="project" value="TreeGrafter"/>
</dbReference>
<dbReference type="PANTHER" id="PTHR34611:SF2">
    <property type="entry name" value="INACTIVE RECOMBINATION-PROMOTING NUCLEASE-LIKE PROTEIN RPNE-RELATED"/>
    <property type="match status" value="1"/>
</dbReference>
<protein>
    <submittedName>
        <fullName evidence="3">Rpn family recombination-promoting nuclease/putative transposase</fullName>
    </submittedName>
</protein>
<reference evidence="3 4" key="1">
    <citation type="submission" date="2019-10" db="EMBL/GenBank/DDBJ databases">
        <title>Comparative genomics of sulfur disproportionating microorganisms.</title>
        <authorList>
            <person name="Ward L.M."/>
            <person name="Bertran E."/>
            <person name="Johnston D."/>
        </authorList>
    </citation>
    <scope>NUCLEOTIDE SEQUENCE [LARGE SCALE GENOMIC DNA]</scope>
    <source>
        <strain evidence="3 4">DSM 14055</strain>
    </source>
</reference>
<gene>
    <name evidence="3" type="ORF">GFC01_13555</name>
</gene>
<dbReference type="InterPro" id="IPR010106">
    <property type="entry name" value="RpnA"/>
</dbReference>
<name>A0A6N7IUP1_9FIRM</name>
<dbReference type="EMBL" id="WHYR01000043">
    <property type="protein sequence ID" value="MQL53263.1"/>
    <property type="molecule type" value="Genomic_DNA"/>
</dbReference>
<dbReference type="InterPro" id="IPR006842">
    <property type="entry name" value="Transposase_31"/>
</dbReference>
<feature type="domain" description="Transposase (putative) YhgA-like" evidence="2">
    <location>
        <begin position="10"/>
        <end position="146"/>
    </location>
</feature>
<dbReference type="Proteomes" id="UP000441717">
    <property type="component" value="Unassembled WGS sequence"/>
</dbReference>
<evidence type="ECO:0000259" key="2">
    <source>
        <dbReference type="Pfam" id="PF04754"/>
    </source>
</evidence>
<dbReference type="GO" id="GO:0006310">
    <property type="term" value="P:DNA recombination"/>
    <property type="evidence" value="ECO:0007669"/>
    <property type="project" value="TreeGrafter"/>
</dbReference>
<evidence type="ECO:0000256" key="1">
    <source>
        <dbReference type="ARBA" id="ARBA00009787"/>
    </source>
</evidence>
<organism evidence="3 4">
    <name type="scientific">Desulfofundulus thermobenzoicus</name>
    <dbReference type="NCBI Taxonomy" id="29376"/>
    <lineage>
        <taxon>Bacteria</taxon>
        <taxon>Bacillati</taxon>
        <taxon>Bacillota</taxon>
        <taxon>Clostridia</taxon>
        <taxon>Eubacteriales</taxon>
        <taxon>Peptococcaceae</taxon>
        <taxon>Desulfofundulus</taxon>
    </lineage>
</organism>
<dbReference type="RefSeq" id="WP_152947739.1">
    <property type="nucleotide sequence ID" value="NZ_WHYR01000043.1"/>
</dbReference>
<accession>A0A6N7IUP1</accession>
<evidence type="ECO:0000313" key="4">
    <source>
        <dbReference type="Proteomes" id="UP000441717"/>
    </source>
</evidence>
<dbReference type="NCBIfam" id="TIGR01784">
    <property type="entry name" value="T_den_put_tspse"/>
    <property type="match status" value="1"/>
</dbReference>